<dbReference type="PANTHER" id="PTHR10983">
    <property type="entry name" value="1-ACYLGLYCEROL-3-PHOSPHATE ACYLTRANSFERASE-RELATED"/>
    <property type="match status" value="1"/>
</dbReference>
<dbReference type="NCBIfam" id="NF010621">
    <property type="entry name" value="PRK14014.1"/>
    <property type="match status" value="1"/>
</dbReference>
<proteinExistence type="predicted"/>
<feature type="transmembrane region" description="Helical" evidence="1">
    <location>
        <begin position="12"/>
        <end position="35"/>
    </location>
</feature>
<dbReference type="GO" id="GO:0016746">
    <property type="term" value="F:acyltransferase activity"/>
    <property type="evidence" value="ECO:0007669"/>
    <property type="project" value="InterPro"/>
</dbReference>
<keyword evidence="1" id="KW-1133">Transmembrane helix</keyword>
<gene>
    <name evidence="3" type="ORF">METZ01_LOCUS298201</name>
</gene>
<keyword evidence="1" id="KW-0472">Membrane</keyword>
<reference evidence="3" key="1">
    <citation type="submission" date="2018-05" db="EMBL/GenBank/DDBJ databases">
        <authorList>
            <person name="Lanie J.A."/>
            <person name="Ng W.-L."/>
            <person name="Kazmierczak K.M."/>
            <person name="Andrzejewski T.M."/>
            <person name="Davidsen T.M."/>
            <person name="Wayne K.J."/>
            <person name="Tettelin H."/>
            <person name="Glass J.I."/>
            <person name="Rusch D."/>
            <person name="Podicherti R."/>
            <person name="Tsui H.-C.T."/>
            <person name="Winkler M.E."/>
        </authorList>
    </citation>
    <scope>NUCLEOTIDE SEQUENCE</scope>
</reference>
<feature type="domain" description="Phospholipid/glycerol acyltransferase" evidence="2">
    <location>
        <begin position="89"/>
        <end position="231"/>
    </location>
</feature>
<sequence>MLAVLHVWLRAVLSILLLVINTVVCGAAVILLVPFKWIISQRGWRKFWTKLMISIGSLYILNNKGILKLVHRTSWNISGIEDLHLDRQYLVLANHQSAVDIPVLQGVFLGHIPFLRFFIKQQLIWVPFLGLALWALDMPVMKRYTKKKLKQRPDLRTHDLERAQIACERLRDQPLTLLNFAEGTRYSSKKHREQNPPFQRLLRPKSGGVHAVLSALGDQLDSILDVTIVYPGLISPTLGDMAFGKVPCIQVQVDRLQIGMNGVPTLEVIRGRKGQLAIREWMNERWILKDSLLSEIQQDSLSELPLGRNPTATV</sequence>
<evidence type="ECO:0000313" key="3">
    <source>
        <dbReference type="EMBL" id="SVC45347.1"/>
    </source>
</evidence>
<dbReference type="SMART" id="SM00563">
    <property type="entry name" value="PlsC"/>
    <property type="match status" value="1"/>
</dbReference>
<evidence type="ECO:0000259" key="2">
    <source>
        <dbReference type="SMART" id="SM00563"/>
    </source>
</evidence>
<evidence type="ECO:0000256" key="1">
    <source>
        <dbReference type="SAM" id="Phobius"/>
    </source>
</evidence>
<keyword evidence="1" id="KW-0812">Transmembrane</keyword>
<dbReference type="InterPro" id="IPR002123">
    <property type="entry name" value="Plipid/glycerol_acylTrfase"/>
</dbReference>
<protein>
    <recommendedName>
        <fullName evidence="2">Phospholipid/glycerol acyltransferase domain-containing protein</fullName>
    </recommendedName>
</protein>
<dbReference type="PANTHER" id="PTHR10983:SF16">
    <property type="entry name" value="LYSOCARDIOLIPIN ACYLTRANSFERASE 1"/>
    <property type="match status" value="1"/>
</dbReference>
<dbReference type="EMBL" id="UINC01092068">
    <property type="protein sequence ID" value="SVC45347.1"/>
    <property type="molecule type" value="Genomic_DNA"/>
</dbReference>
<dbReference type="CDD" id="cd07990">
    <property type="entry name" value="LPLAT_LCLAT1-like"/>
    <property type="match status" value="1"/>
</dbReference>
<dbReference type="AlphaFoldDB" id="A0A382MCC2"/>
<dbReference type="SUPFAM" id="SSF69593">
    <property type="entry name" value="Glycerol-3-phosphate (1)-acyltransferase"/>
    <property type="match status" value="1"/>
</dbReference>
<name>A0A382MCC2_9ZZZZ</name>
<organism evidence="3">
    <name type="scientific">marine metagenome</name>
    <dbReference type="NCBI Taxonomy" id="408172"/>
    <lineage>
        <taxon>unclassified sequences</taxon>
        <taxon>metagenomes</taxon>
        <taxon>ecological metagenomes</taxon>
    </lineage>
</organism>
<accession>A0A382MCC2</accession>
<dbReference type="Pfam" id="PF01553">
    <property type="entry name" value="Acyltransferase"/>
    <property type="match status" value="1"/>
</dbReference>